<reference evidence="2" key="3">
    <citation type="submission" date="2025-09" db="UniProtKB">
        <authorList>
            <consortium name="Ensembl"/>
        </authorList>
    </citation>
    <scope>IDENTIFICATION</scope>
</reference>
<name>A0A667ZGF0_9TELE</name>
<keyword evidence="3" id="KW-1185">Reference proteome</keyword>
<dbReference type="AlphaFoldDB" id="A0A667ZGF0"/>
<reference evidence="2" key="1">
    <citation type="submission" date="2019-06" db="EMBL/GenBank/DDBJ databases">
        <authorList>
            <consortium name="Wellcome Sanger Institute Data Sharing"/>
        </authorList>
    </citation>
    <scope>NUCLEOTIDE SEQUENCE [LARGE SCALE GENOMIC DNA]</scope>
</reference>
<dbReference type="SUPFAM" id="SSF81383">
    <property type="entry name" value="F-box domain"/>
    <property type="match status" value="1"/>
</dbReference>
<dbReference type="Pfam" id="PF12937">
    <property type="entry name" value="F-box-like"/>
    <property type="match status" value="1"/>
</dbReference>
<dbReference type="Ensembl" id="ENSMMDT00005038495.1">
    <property type="protein sequence ID" value="ENSMMDP00005037698.1"/>
    <property type="gene ID" value="ENSMMDG00005017570.1"/>
</dbReference>
<evidence type="ECO:0000259" key="1">
    <source>
        <dbReference type="PROSITE" id="PS50181"/>
    </source>
</evidence>
<dbReference type="PROSITE" id="PS50181">
    <property type="entry name" value="FBOX"/>
    <property type="match status" value="1"/>
</dbReference>
<proteinExistence type="predicted"/>
<dbReference type="InterPro" id="IPR001810">
    <property type="entry name" value="F-box_dom"/>
</dbReference>
<evidence type="ECO:0000313" key="3">
    <source>
        <dbReference type="Proteomes" id="UP000472263"/>
    </source>
</evidence>
<evidence type="ECO:0000313" key="2">
    <source>
        <dbReference type="Ensembl" id="ENSMMDP00005037698.1"/>
    </source>
</evidence>
<dbReference type="Gene3D" id="1.20.1280.50">
    <property type="match status" value="1"/>
</dbReference>
<dbReference type="Proteomes" id="UP000472263">
    <property type="component" value="Chromosome 17"/>
</dbReference>
<dbReference type="SMART" id="SM00256">
    <property type="entry name" value="FBOX"/>
    <property type="match status" value="1"/>
</dbReference>
<dbReference type="InterPro" id="IPR036047">
    <property type="entry name" value="F-box-like_dom_sf"/>
</dbReference>
<protein>
    <submittedName>
        <fullName evidence="2">F-box protein 36b</fullName>
    </submittedName>
</protein>
<feature type="domain" description="F-box" evidence="1">
    <location>
        <begin position="91"/>
        <end position="137"/>
    </location>
</feature>
<gene>
    <name evidence="2" type="primary">fbxo36b</name>
</gene>
<accession>A0A667ZGF0</accession>
<dbReference type="InParanoid" id="A0A667ZGF0"/>
<reference evidence="2" key="2">
    <citation type="submission" date="2025-08" db="UniProtKB">
        <authorList>
            <consortium name="Ensembl"/>
        </authorList>
    </citation>
    <scope>IDENTIFICATION</scope>
</reference>
<organism evidence="2 3">
    <name type="scientific">Myripristis murdjan</name>
    <name type="common">pinecone soldierfish</name>
    <dbReference type="NCBI Taxonomy" id="586833"/>
    <lineage>
        <taxon>Eukaryota</taxon>
        <taxon>Metazoa</taxon>
        <taxon>Chordata</taxon>
        <taxon>Craniata</taxon>
        <taxon>Vertebrata</taxon>
        <taxon>Euteleostomi</taxon>
        <taxon>Actinopterygii</taxon>
        <taxon>Neopterygii</taxon>
        <taxon>Teleostei</taxon>
        <taxon>Neoteleostei</taxon>
        <taxon>Acanthomorphata</taxon>
        <taxon>Holocentriformes</taxon>
        <taxon>Holocentridae</taxon>
        <taxon>Myripristis</taxon>
    </lineage>
</organism>
<dbReference type="OrthoDB" id="3219396at2759"/>
<dbReference type="GeneTree" id="ENSGT00390000001015"/>
<sequence>MASFLPEILFEICGQAPSPVKDFYCLVISKSDVILRWWKISLRNEARNARPGQQRESHQDYLDDSQLQSQVSMIFGHRILEYTRALCQGHYDYLERLPEPLLLRILMYLELEEVGQLGRTSHRFRQLCGSEEFWEKAVRRHCDTVSAEVSALALEVGWQNIFFTSKLQIQKQISRRRLRTEQQQERKICDSDNKAEVTSLRSCTESPGENPETDTEIHRAEAEPHPGIILDPSAGTSSGLDTNTSPCCDSDPVPNPELEAGSLSSVNCVLVCDQLCEDLKRCVVATPAQGVSNGGPNGKGDCNVDLTKVL</sequence>